<dbReference type="AlphaFoldDB" id="A0A1H4AYN6"/>
<comment type="catalytic activity">
    <reaction evidence="1 4">
        <text>(4aS,6R)-4a-hydroxy-L-erythro-5,6,7,8-tetrahydrobiopterin = (6R)-L-erythro-6,7-dihydrobiopterin + H2O</text>
        <dbReference type="Rhea" id="RHEA:11920"/>
        <dbReference type="ChEBI" id="CHEBI:15377"/>
        <dbReference type="ChEBI" id="CHEBI:15642"/>
        <dbReference type="ChEBI" id="CHEBI:43120"/>
        <dbReference type="EC" id="4.2.1.96"/>
    </reaction>
</comment>
<dbReference type="Gene3D" id="3.30.1360.20">
    <property type="entry name" value="Transcriptional coactivator/pterin dehydratase"/>
    <property type="match status" value="1"/>
</dbReference>
<keyword evidence="6" id="KW-1185">Reference proteome</keyword>
<dbReference type="NCBIfam" id="NF002017">
    <property type="entry name" value="PRK00823.1-2"/>
    <property type="match status" value="1"/>
</dbReference>
<protein>
    <recommendedName>
        <fullName evidence="4">Putative pterin-4-alpha-carbinolamine dehydratase</fullName>
        <shortName evidence="4">PHS</shortName>
        <ecNumber evidence="4">4.2.1.96</ecNumber>
    </recommendedName>
    <alternativeName>
        <fullName evidence="4">4-alpha-hydroxy-tetrahydropterin dehydratase</fullName>
    </alternativeName>
    <alternativeName>
        <fullName evidence="4">Pterin carbinolamine dehydratase</fullName>
        <shortName evidence="4">PCD</shortName>
    </alternativeName>
</protein>
<name>A0A1H4AYN6_9GAMM</name>
<dbReference type="Pfam" id="PF01329">
    <property type="entry name" value="Pterin_4a"/>
    <property type="match status" value="1"/>
</dbReference>
<organism evidence="5 6">
    <name type="scientific">Marinobacterium iners DSM 11526</name>
    <dbReference type="NCBI Taxonomy" id="1122198"/>
    <lineage>
        <taxon>Bacteria</taxon>
        <taxon>Pseudomonadati</taxon>
        <taxon>Pseudomonadota</taxon>
        <taxon>Gammaproteobacteria</taxon>
        <taxon>Oceanospirillales</taxon>
        <taxon>Oceanospirillaceae</taxon>
        <taxon>Marinobacterium</taxon>
    </lineage>
</organism>
<evidence type="ECO:0000256" key="3">
    <source>
        <dbReference type="ARBA" id="ARBA00023239"/>
    </source>
</evidence>
<evidence type="ECO:0000313" key="6">
    <source>
        <dbReference type="Proteomes" id="UP000242469"/>
    </source>
</evidence>
<proteinExistence type="inferred from homology"/>
<dbReference type="GO" id="GO:0008124">
    <property type="term" value="F:4-alpha-hydroxytetrahydrobiopterin dehydratase activity"/>
    <property type="evidence" value="ECO:0007669"/>
    <property type="project" value="UniProtKB-UniRule"/>
</dbReference>
<evidence type="ECO:0000256" key="2">
    <source>
        <dbReference type="ARBA" id="ARBA00006472"/>
    </source>
</evidence>
<dbReference type="OrthoDB" id="5294615at2"/>
<dbReference type="InterPro" id="IPR001533">
    <property type="entry name" value="Pterin_deHydtase"/>
</dbReference>
<sequence>MLLAEKRCIPCHGEVSALTRKDVENHLKQVQGWSLSDNASHIHRKFIFPDFKTALTFANHVGELAEEAGHHPEICFGWGYAKVEIWTHKVGGLHENDFILAAQIDALEEV</sequence>
<comment type="similarity">
    <text evidence="2 4">Belongs to the pterin-4-alpha-carbinolamine dehydratase family.</text>
</comment>
<gene>
    <name evidence="5" type="ORF">SAMN02745729_10399</name>
</gene>
<dbReference type="EMBL" id="FNRJ01000003">
    <property type="protein sequence ID" value="SEA40762.1"/>
    <property type="molecule type" value="Genomic_DNA"/>
</dbReference>
<keyword evidence="3 4" id="KW-0456">Lyase</keyword>
<reference evidence="6" key="1">
    <citation type="submission" date="2016-10" db="EMBL/GenBank/DDBJ databases">
        <authorList>
            <person name="Varghese N."/>
            <person name="Submissions S."/>
        </authorList>
    </citation>
    <scope>NUCLEOTIDE SEQUENCE [LARGE SCALE GENOMIC DNA]</scope>
    <source>
        <strain evidence="6">DSM 11526</strain>
    </source>
</reference>
<dbReference type="STRING" id="1122198.SAMN02745729_10399"/>
<dbReference type="PANTHER" id="PTHR12599:SF0">
    <property type="entry name" value="PTERIN-4-ALPHA-CARBINOLAMINE DEHYDRATASE"/>
    <property type="match status" value="1"/>
</dbReference>
<evidence type="ECO:0000256" key="1">
    <source>
        <dbReference type="ARBA" id="ARBA00001554"/>
    </source>
</evidence>
<accession>A0A1H4AYN6</accession>
<dbReference type="Proteomes" id="UP000242469">
    <property type="component" value="Unassembled WGS sequence"/>
</dbReference>
<dbReference type="HAMAP" id="MF_00434">
    <property type="entry name" value="Pterin_4_alpha"/>
    <property type="match status" value="1"/>
</dbReference>
<evidence type="ECO:0000256" key="4">
    <source>
        <dbReference type="HAMAP-Rule" id="MF_00434"/>
    </source>
</evidence>
<evidence type="ECO:0000313" key="5">
    <source>
        <dbReference type="EMBL" id="SEA40762.1"/>
    </source>
</evidence>
<dbReference type="CDD" id="cd00913">
    <property type="entry name" value="PCD_DCoH_subfamily_a"/>
    <property type="match status" value="1"/>
</dbReference>
<dbReference type="InterPro" id="IPR036428">
    <property type="entry name" value="PCD_sf"/>
</dbReference>
<dbReference type="RefSeq" id="WP_091824085.1">
    <property type="nucleotide sequence ID" value="NZ_FNRJ01000003.1"/>
</dbReference>
<dbReference type="PANTHER" id="PTHR12599">
    <property type="entry name" value="PTERIN-4-ALPHA-CARBINOLAMINE DEHYDRATASE"/>
    <property type="match status" value="1"/>
</dbReference>
<dbReference type="GO" id="GO:0006729">
    <property type="term" value="P:tetrahydrobiopterin biosynthetic process"/>
    <property type="evidence" value="ECO:0007669"/>
    <property type="project" value="InterPro"/>
</dbReference>
<dbReference type="SUPFAM" id="SSF55248">
    <property type="entry name" value="PCD-like"/>
    <property type="match status" value="1"/>
</dbReference>
<dbReference type="EC" id="4.2.1.96" evidence="4"/>